<dbReference type="AlphaFoldDB" id="A0AAV2ZX31"/>
<dbReference type="EMBL" id="DYDO01000006">
    <property type="protein sequence ID" value="DBA23144.1"/>
    <property type="molecule type" value="Genomic_DNA"/>
</dbReference>
<proteinExistence type="predicted"/>
<keyword evidence="2" id="KW-1185">Reference proteome</keyword>
<evidence type="ECO:0000313" key="1">
    <source>
        <dbReference type="EMBL" id="DBA23144.1"/>
    </source>
</evidence>
<accession>A0AAV2ZX31</accession>
<comment type="caution">
    <text evidence="1">The sequence shown here is derived from an EMBL/GenBank/DDBJ whole genome shotgun (WGS) entry which is preliminary data.</text>
</comment>
<protein>
    <submittedName>
        <fullName evidence="1">Uncharacterized protein</fullName>
    </submittedName>
</protein>
<reference evidence="1" key="1">
    <citation type="thesis" date="2020" institute="ProQuest LLC" country="789 East Eisenhower Parkway, Ann Arbor, MI, USA">
        <title>Comparative Genomics and Chromosome Evolution.</title>
        <authorList>
            <person name="Mudd A.B."/>
        </authorList>
    </citation>
    <scope>NUCLEOTIDE SEQUENCE</scope>
    <source>
        <strain evidence="1">1538</strain>
        <tissue evidence="1">Blood</tissue>
    </source>
</reference>
<dbReference type="Proteomes" id="UP001181693">
    <property type="component" value="Unassembled WGS sequence"/>
</dbReference>
<name>A0AAV2ZX31_PYXAD</name>
<gene>
    <name evidence="1" type="ORF">GDO54_014090</name>
</gene>
<evidence type="ECO:0000313" key="2">
    <source>
        <dbReference type="Proteomes" id="UP001181693"/>
    </source>
</evidence>
<sequence>MAWGLLICIKVRHTHSMQSMHLSIHVADIVAHYINKHEGVNSGKVIKNTISAYLNLCSKLKTYMLTKIIPHLMWIKIGCQLIKKKKSTPPFIMLLTAKNYSALL</sequence>
<organism evidence="1 2">
    <name type="scientific">Pyxicephalus adspersus</name>
    <name type="common">African bullfrog</name>
    <dbReference type="NCBI Taxonomy" id="30357"/>
    <lineage>
        <taxon>Eukaryota</taxon>
        <taxon>Metazoa</taxon>
        <taxon>Chordata</taxon>
        <taxon>Craniata</taxon>
        <taxon>Vertebrata</taxon>
        <taxon>Euteleostomi</taxon>
        <taxon>Amphibia</taxon>
        <taxon>Batrachia</taxon>
        <taxon>Anura</taxon>
        <taxon>Neobatrachia</taxon>
        <taxon>Ranoidea</taxon>
        <taxon>Pyxicephalidae</taxon>
        <taxon>Pyxicephalinae</taxon>
        <taxon>Pyxicephalus</taxon>
    </lineage>
</organism>